<feature type="transmembrane region" description="Helical" evidence="6">
    <location>
        <begin position="318"/>
        <end position="344"/>
    </location>
</feature>
<feature type="transmembrane region" description="Helical" evidence="6">
    <location>
        <begin position="51"/>
        <end position="75"/>
    </location>
</feature>
<evidence type="ECO:0000259" key="7">
    <source>
        <dbReference type="PROSITE" id="PS50850"/>
    </source>
</evidence>
<protein>
    <submittedName>
        <fullName evidence="8">MFS transporter</fullName>
    </submittedName>
</protein>
<dbReference type="InterPro" id="IPR020846">
    <property type="entry name" value="MFS_dom"/>
</dbReference>
<evidence type="ECO:0000313" key="8">
    <source>
        <dbReference type="EMBL" id="MBB1252600.1"/>
    </source>
</evidence>
<feature type="transmembrane region" description="Helical" evidence="6">
    <location>
        <begin position="177"/>
        <end position="195"/>
    </location>
</feature>
<organism evidence="8 9">
    <name type="scientific">Streptomyces alkaliterrae</name>
    <dbReference type="NCBI Taxonomy" id="2213162"/>
    <lineage>
        <taxon>Bacteria</taxon>
        <taxon>Bacillati</taxon>
        <taxon>Actinomycetota</taxon>
        <taxon>Actinomycetes</taxon>
        <taxon>Kitasatosporales</taxon>
        <taxon>Streptomycetaceae</taxon>
        <taxon>Streptomyces</taxon>
    </lineage>
</organism>
<keyword evidence="4 6" id="KW-1133">Transmembrane helix</keyword>
<feature type="transmembrane region" description="Helical" evidence="6">
    <location>
        <begin position="82"/>
        <end position="100"/>
    </location>
</feature>
<dbReference type="Proteomes" id="UP000525686">
    <property type="component" value="Unassembled WGS sequence"/>
</dbReference>
<evidence type="ECO:0000256" key="4">
    <source>
        <dbReference type="ARBA" id="ARBA00022989"/>
    </source>
</evidence>
<comment type="subcellular location">
    <subcellularLocation>
        <location evidence="1">Cell membrane</location>
        <topology evidence="1">Multi-pass membrane protein</topology>
    </subcellularLocation>
</comment>
<dbReference type="AlphaFoldDB" id="A0A7W3WIP8"/>
<dbReference type="Gene3D" id="1.20.1250.20">
    <property type="entry name" value="MFS general substrate transporter like domains"/>
    <property type="match status" value="1"/>
</dbReference>
<evidence type="ECO:0000256" key="1">
    <source>
        <dbReference type="ARBA" id="ARBA00004651"/>
    </source>
</evidence>
<feature type="domain" description="Major facilitator superfamily (MFS) profile" evidence="7">
    <location>
        <begin position="18"/>
        <end position="407"/>
    </location>
</feature>
<feature type="transmembrane region" description="Helical" evidence="6">
    <location>
        <begin position="231"/>
        <end position="256"/>
    </location>
</feature>
<keyword evidence="2" id="KW-1003">Cell membrane</keyword>
<dbReference type="GO" id="GO:0005886">
    <property type="term" value="C:plasma membrane"/>
    <property type="evidence" value="ECO:0007669"/>
    <property type="project" value="UniProtKB-SubCell"/>
</dbReference>
<dbReference type="SUPFAM" id="SSF103473">
    <property type="entry name" value="MFS general substrate transporter"/>
    <property type="match status" value="1"/>
</dbReference>
<keyword evidence="3 6" id="KW-0812">Transmembrane</keyword>
<dbReference type="RefSeq" id="WP_181353524.1">
    <property type="nucleotide sequence ID" value="NZ_JABJWZ010000021.1"/>
</dbReference>
<evidence type="ECO:0000256" key="6">
    <source>
        <dbReference type="SAM" id="Phobius"/>
    </source>
</evidence>
<feature type="transmembrane region" description="Helical" evidence="6">
    <location>
        <begin position="268"/>
        <end position="287"/>
    </location>
</feature>
<name>A0A7W3WIP8_9ACTN</name>
<gene>
    <name evidence="8" type="ORF">H3146_04330</name>
</gene>
<feature type="transmembrane region" description="Helical" evidence="6">
    <location>
        <begin position="382"/>
        <end position="403"/>
    </location>
</feature>
<dbReference type="InterPro" id="IPR011701">
    <property type="entry name" value="MFS"/>
</dbReference>
<evidence type="ECO:0000256" key="3">
    <source>
        <dbReference type="ARBA" id="ARBA00022692"/>
    </source>
</evidence>
<keyword evidence="5 6" id="KW-0472">Membrane</keyword>
<feature type="transmembrane region" description="Helical" evidence="6">
    <location>
        <begin position="294"/>
        <end position="312"/>
    </location>
</feature>
<dbReference type="CDD" id="cd06173">
    <property type="entry name" value="MFS_MefA_like"/>
    <property type="match status" value="1"/>
</dbReference>
<evidence type="ECO:0000256" key="2">
    <source>
        <dbReference type="ARBA" id="ARBA00022475"/>
    </source>
</evidence>
<feature type="transmembrane region" description="Helical" evidence="6">
    <location>
        <begin position="356"/>
        <end position="376"/>
    </location>
</feature>
<dbReference type="PANTHER" id="PTHR23513">
    <property type="entry name" value="INTEGRAL MEMBRANE EFFLUX PROTEIN-RELATED"/>
    <property type="match status" value="1"/>
</dbReference>
<comment type="caution">
    <text evidence="8">The sequence shown here is derived from an EMBL/GenBank/DDBJ whole genome shotgun (WGS) entry which is preliminary data.</text>
</comment>
<reference evidence="9" key="1">
    <citation type="submission" date="2020-05" db="EMBL/GenBank/DDBJ databases">
        <title>Classification of alakaliphilic streptomycetes isolated from an alkaline soil next to Lonar Crater, India and a proposal for the recognition of Streptomyces alkaliterrae sp. nov.</title>
        <authorList>
            <person name="Golinska P."/>
        </authorList>
    </citation>
    <scope>NUCLEOTIDE SEQUENCE [LARGE SCALE GENOMIC DNA]</scope>
    <source>
        <strain evidence="9">OF3</strain>
    </source>
</reference>
<dbReference type="EMBL" id="JABJWZ010000021">
    <property type="protein sequence ID" value="MBB1252600.1"/>
    <property type="molecule type" value="Genomic_DNA"/>
</dbReference>
<dbReference type="PROSITE" id="PS50850">
    <property type="entry name" value="MFS"/>
    <property type="match status" value="1"/>
</dbReference>
<proteinExistence type="predicted"/>
<evidence type="ECO:0000256" key="5">
    <source>
        <dbReference type="ARBA" id="ARBA00023136"/>
    </source>
</evidence>
<evidence type="ECO:0000313" key="9">
    <source>
        <dbReference type="Proteomes" id="UP000525686"/>
    </source>
</evidence>
<dbReference type="PANTHER" id="PTHR23513:SF18">
    <property type="entry name" value="INTEGRAL MEMBRANE PROTEIN"/>
    <property type="match status" value="1"/>
</dbReference>
<sequence length="424" mass="45133">MTQQTNPTIPTAPWRDRRFVVFATGNFVNNLGEAAYKVGLPLFVYELTGSLVTMSLLAALSPAMLLLSPWLGAIVDRWGPRVFVVPGLLIQLVGAVALNLSVLGGLPSTTVLFCLAALVQLGGEMYRAGWIAGVPTMFPRNAARSRAVLSSLFVTSNIVGPLLVAAGVGLIGYLGLLWFNAATFLAPIIVWLIGVHPPTKERVPRGAGRRPGLGRDILDGWRIVRAEKRVLYVQLTSLPLHFVSGVGVLSFMVWYLRDHWDMPASGVSTAQAVANIGALIGSVYIAARARPRPRAVLALSAIVMTAALFLMALPSPAAFVVCMVAFFTLRSAMTAVTAMIIVKYLPADVVGRAEGLFNLMSGLPILAAPLLIPLVQQVAGSTAVLVFLGLASAVSLLCLLRFWPSWSDEDANPRNAVSGETPAT</sequence>
<feature type="transmembrane region" description="Helical" evidence="6">
    <location>
        <begin position="147"/>
        <end position="171"/>
    </location>
</feature>
<dbReference type="Pfam" id="PF07690">
    <property type="entry name" value="MFS_1"/>
    <property type="match status" value="1"/>
</dbReference>
<feature type="transmembrane region" description="Helical" evidence="6">
    <location>
        <begin position="106"/>
        <end position="126"/>
    </location>
</feature>
<dbReference type="GO" id="GO:0022857">
    <property type="term" value="F:transmembrane transporter activity"/>
    <property type="evidence" value="ECO:0007669"/>
    <property type="project" value="InterPro"/>
</dbReference>
<dbReference type="InterPro" id="IPR036259">
    <property type="entry name" value="MFS_trans_sf"/>
</dbReference>
<accession>A0A7W3WIP8</accession>